<gene>
    <name evidence="2" type="ORF">Xhom_00276</name>
    <name evidence="1" type="ORF">Xhom_02059</name>
</gene>
<comment type="caution">
    <text evidence="1">The sequence shown here is derived from an EMBL/GenBank/DDBJ whole genome shotgun (WGS) entry which is preliminary data.</text>
</comment>
<accession>A0A2G0Q7Y2</accession>
<evidence type="ECO:0000313" key="2">
    <source>
        <dbReference type="EMBL" id="PHM57310.1"/>
    </source>
</evidence>
<dbReference type="AlphaFoldDB" id="A0A2G0Q7Y2"/>
<name>A0A2G0Q7Y2_XENHO</name>
<dbReference type="EMBL" id="NJAI01000001">
    <property type="protein sequence ID" value="PHM57310.1"/>
    <property type="molecule type" value="Genomic_DNA"/>
</dbReference>
<evidence type="ECO:0000313" key="1">
    <source>
        <dbReference type="EMBL" id="PHM55325.1"/>
    </source>
</evidence>
<reference evidence="1 3" key="1">
    <citation type="journal article" date="2017" name="Nat. Microbiol.">
        <title>Natural product diversity associated with the nematode symbionts Photorhabdus and Xenorhabdus.</title>
        <authorList>
            <person name="Tobias N.J."/>
            <person name="Wolff H."/>
            <person name="Djahanschiri B."/>
            <person name="Grundmann F."/>
            <person name="Kronenwerth M."/>
            <person name="Shi Y.M."/>
            <person name="Simonyi S."/>
            <person name="Grun P."/>
            <person name="Shapiro-Ilan D."/>
            <person name="Pidot S.J."/>
            <person name="Stinear T.P."/>
            <person name="Ebersberger I."/>
            <person name="Bode H.B."/>
        </authorList>
    </citation>
    <scope>NUCLEOTIDE SEQUENCE [LARGE SCALE GENOMIC DNA]</scope>
    <source>
        <strain evidence="1 3">DSM 17903</strain>
    </source>
</reference>
<evidence type="ECO:0000313" key="3">
    <source>
        <dbReference type="Proteomes" id="UP000225433"/>
    </source>
</evidence>
<protein>
    <submittedName>
        <fullName evidence="1">Uncharacterized protein</fullName>
    </submittedName>
</protein>
<proteinExistence type="predicted"/>
<organism evidence="1 3">
    <name type="scientific">Xenorhabdus hominickii</name>
    <dbReference type="NCBI Taxonomy" id="351679"/>
    <lineage>
        <taxon>Bacteria</taxon>
        <taxon>Pseudomonadati</taxon>
        <taxon>Pseudomonadota</taxon>
        <taxon>Gammaproteobacteria</taxon>
        <taxon>Enterobacterales</taxon>
        <taxon>Morganellaceae</taxon>
        <taxon>Xenorhabdus</taxon>
    </lineage>
</organism>
<dbReference type="Proteomes" id="UP000225433">
    <property type="component" value="Unassembled WGS sequence"/>
</dbReference>
<dbReference type="EMBL" id="NJAI01000003">
    <property type="protein sequence ID" value="PHM55325.1"/>
    <property type="molecule type" value="Genomic_DNA"/>
</dbReference>
<sequence length="54" mass="6599">MEGEWSDILTFLNVKKFKPTYLVLFIKALKKHFVKYKKTISLQTEKHHQLTVWY</sequence>